<feature type="region of interest" description="Disordered" evidence="3">
    <location>
        <begin position="195"/>
        <end position="230"/>
    </location>
</feature>
<dbReference type="GO" id="GO:0005634">
    <property type="term" value="C:nucleus"/>
    <property type="evidence" value="ECO:0007669"/>
    <property type="project" value="TreeGrafter"/>
</dbReference>
<dbReference type="InterPro" id="IPR002562">
    <property type="entry name" value="3'-5'_exonuclease_dom"/>
</dbReference>
<gene>
    <name evidence="5" type="ORF">BJ508DRAFT_414895</name>
</gene>
<dbReference type="PANTHER" id="PTHR13620:SF104">
    <property type="entry name" value="EXONUCLEASE 3'-5' DOMAIN-CONTAINING PROTEIN 2"/>
    <property type="match status" value="1"/>
</dbReference>
<evidence type="ECO:0000256" key="2">
    <source>
        <dbReference type="ARBA" id="ARBA00022801"/>
    </source>
</evidence>
<dbReference type="OrthoDB" id="1920326at2759"/>
<evidence type="ECO:0000313" key="5">
    <source>
        <dbReference type="EMBL" id="RPA81240.1"/>
    </source>
</evidence>
<feature type="compositionally biased region" description="Low complexity" evidence="3">
    <location>
        <begin position="594"/>
        <end position="617"/>
    </location>
</feature>
<sequence length="775" mass="84160">MIETVNFGTSVATKAARLVASRLLSATTASGLAPLATFAAARFLLRRQTLGGTSLVPRRRLNSGKPKRASTLAVPAAGVVAEATEGGLDSSTNPEAPVVNGTSLYSGLRQYHSVSDIGLGLDSLKNTIMKPSDLGSVPFGKAVASNAWEATGPVRYSSPSSELAKENKPIANNTWEMGNPIRFAPPVAAGSSKAAPATASASVPPLSSRNNSSTPPALVPYKPDGNDSNINDSIPTPLYELLDKPKAGFWSHTLYGARYTKTQPPVKVLTTASQMDLWASKFLPGYYDSKKRNPLNILSLDLEWTLMAGTDARKTISVVQLAKEDLICIFHLASLPQGFTIPQRLKEVLEDERLIKCGVCIQGDAGRLQRFLGVNVKGVLELSHLHQIIKHSEELAAELAEAARAEAEAAAAVEKEETPESLAEEAAEAEFEAEATAADITEKEEEEEREAAEENEASTSEVDTKKASKKAPKKPTKISKKIVSLAKLAEEYFGLPLDKGPVRCEPWHLKLRDDQVRYAAADAYAGVKLYEEMQRRRHAFDVRPEMPEVIHYLDDGTKACTKWGNLLPTEAERKAAEPTDTPSTSTSRADKTKTTATATTSTTRTATTNKAISISSDSESDEDPYSPLESPTEPKDMQALLQTAPQTTPEPSSTTPKDLFKMSKIISNWTEAYVRRLEKSPPTGPTLKDHKDYKLWLTAYGLFQRNKCTSQEIAEVVWPSKSSASGLEVNQRPLGPRPINAEETVLGWISSVSIVEGLPVDRDRIQEELVALSRR</sequence>
<feature type="compositionally biased region" description="Basic and acidic residues" evidence="3">
    <location>
        <begin position="408"/>
        <end position="418"/>
    </location>
</feature>
<accession>A0A3N4IAS4</accession>
<dbReference type="PANTHER" id="PTHR13620">
    <property type="entry name" value="3-5 EXONUCLEASE"/>
    <property type="match status" value="1"/>
</dbReference>
<protein>
    <recommendedName>
        <fullName evidence="4">3'-5' exonuclease domain-containing protein</fullName>
    </recommendedName>
</protein>
<dbReference type="InterPro" id="IPR036397">
    <property type="entry name" value="RNaseH_sf"/>
</dbReference>
<dbReference type="InterPro" id="IPR012337">
    <property type="entry name" value="RNaseH-like_sf"/>
</dbReference>
<organism evidence="5 6">
    <name type="scientific">Ascobolus immersus RN42</name>
    <dbReference type="NCBI Taxonomy" id="1160509"/>
    <lineage>
        <taxon>Eukaryota</taxon>
        <taxon>Fungi</taxon>
        <taxon>Dikarya</taxon>
        <taxon>Ascomycota</taxon>
        <taxon>Pezizomycotina</taxon>
        <taxon>Pezizomycetes</taxon>
        <taxon>Pezizales</taxon>
        <taxon>Ascobolaceae</taxon>
        <taxon>Ascobolus</taxon>
    </lineage>
</organism>
<evidence type="ECO:0000256" key="3">
    <source>
        <dbReference type="SAM" id="MobiDB-lite"/>
    </source>
</evidence>
<evidence type="ECO:0000256" key="1">
    <source>
        <dbReference type="ARBA" id="ARBA00022722"/>
    </source>
</evidence>
<feature type="compositionally biased region" description="Low complexity" evidence="3">
    <location>
        <begin position="195"/>
        <end position="208"/>
    </location>
</feature>
<dbReference type="InterPro" id="IPR051132">
    <property type="entry name" value="3-5_Exonuclease_domain"/>
</dbReference>
<reference evidence="5 6" key="1">
    <citation type="journal article" date="2018" name="Nat. Ecol. Evol.">
        <title>Pezizomycetes genomes reveal the molecular basis of ectomycorrhizal truffle lifestyle.</title>
        <authorList>
            <person name="Murat C."/>
            <person name="Payen T."/>
            <person name="Noel B."/>
            <person name="Kuo A."/>
            <person name="Morin E."/>
            <person name="Chen J."/>
            <person name="Kohler A."/>
            <person name="Krizsan K."/>
            <person name="Balestrini R."/>
            <person name="Da Silva C."/>
            <person name="Montanini B."/>
            <person name="Hainaut M."/>
            <person name="Levati E."/>
            <person name="Barry K.W."/>
            <person name="Belfiori B."/>
            <person name="Cichocki N."/>
            <person name="Clum A."/>
            <person name="Dockter R.B."/>
            <person name="Fauchery L."/>
            <person name="Guy J."/>
            <person name="Iotti M."/>
            <person name="Le Tacon F."/>
            <person name="Lindquist E.A."/>
            <person name="Lipzen A."/>
            <person name="Malagnac F."/>
            <person name="Mello A."/>
            <person name="Molinier V."/>
            <person name="Miyauchi S."/>
            <person name="Poulain J."/>
            <person name="Riccioni C."/>
            <person name="Rubini A."/>
            <person name="Sitrit Y."/>
            <person name="Splivallo R."/>
            <person name="Traeger S."/>
            <person name="Wang M."/>
            <person name="Zifcakova L."/>
            <person name="Wipf D."/>
            <person name="Zambonelli A."/>
            <person name="Paolocci F."/>
            <person name="Nowrousian M."/>
            <person name="Ottonello S."/>
            <person name="Baldrian P."/>
            <person name="Spatafora J.W."/>
            <person name="Henrissat B."/>
            <person name="Nagy L.G."/>
            <person name="Aury J.M."/>
            <person name="Wincker P."/>
            <person name="Grigoriev I.V."/>
            <person name="Bonfante P."/>
            <person name="Martin F.M."/>
        </authorList>
    </citation>
    <scope>NUCLEOTIDE SEQUENCE [LARGE SCALE GENOMIC DNA]</scope>
    <source>
        <strain evidence="5 6">RN42</strain>
    </source>
</reference>
<dbReference type="GO" id="GO:0008408">
    <property type="term" value="F:3'-5' exonuclease activity"/>
    <property type="evidence" value="ECO:0007669"/>
    <property type="project" value="InterPro"/>
</dbReference>
<name>A0A3N4IAS4_ASCIM</name>
<dbReference type="SUPFAM" id="SSF53098">
    <property type="entry name" value="Ribonuclease H-like"/>
    <property type="match status" value="1"/>
</dbReference>
<keyword evidence="1" id="KW-0540">Nuclease</keyword>
<dbReference type="GO" id="GO:0003676">
    <property type="term" value="F:nucleic acid binding"/>
    <property type="evidence" value="ECO:0007669"/>
    <property type="project" value="InterPro"/>
</dbReference>
<proteinExistence type="predicted"/>
<dbReference type="CDD" id="cd06141">
    <property type="entry name" value="WRN_exo"/>
    <property type="match status" value="1"/>
</dbReference>
<feature type="compositionally biased region" description="Acidic residues" evidence="3">
    <location>
        <begin position="442"/>
        <end position="456"/>
    </location>
</feature>
<feature type="compositionally biased region" description="Acidic residues" evidence="3">
    <location>
        <begin position="419"/>
        <end position="433"/>
    </location>
</feature>
<keyword evidence="6" id="KW-1185">Reference proteome</keyword>
<dbReference type="STRING" id="1160509.A0A3N4IAS4"/>
<feature type="region of interest" description="Disordered" evidence="3">
    <location>
        <begin position="569"/>
        <end position="633"/>
    </location>
</feature>
<keyword evidence="2" id="KW-0378">Hydrolase</keyword>
<feature type="domain" description="3'-5' exonuclease" evidence="4">
    <location>
        <begin position="473"/>
        <end position="535"/>
    </location>
</feature>
<dbReference type="EMBL" id="ML119681">
    <property type="protein sequence ID" value="RPA81240.1"/>
    <property type="molecule type" value="Genomic_DNA"/>
</dbReference>
<evidence type="ECO:0000313" key="6">
    <source>
        <dbReference type="Proteomes" id="UP000275078"/>
    </source>
</evidence>
<dbReference type="GO" id="GO:0006139">
    <property type="term" value="P:nucleobase-containing compound metabolic process"/>
    <property type="evidence" value="ECO:0007669"/>
    <property type="project" value="InterPro"/>
</dbReference>
<dbReference type="Pfam" id="PF01612">
    <property type="entry name" value="DNA_pol_A_exo1"/>
    <property type="match status" value="1"/>
</dbReference>
<evidence type="ECO:0000259" key="4">
    <source>
        <dbReference type="Pfam" id="PF01612"/>
    </source>
</evidence>
<dbReference type="Gene3D" id="3.30.420.10">
    <property type="entry name" value="Ribonuclease H-like superfamily/Ribonuclease H"/>
    <property type="match status" value="2"/>
</dbReference>
<dbReference type="Proteomes" id="UP000275078">
    <property type="component" value="Unassembled WGS sequence"/>
</dbReference>
<dbReference type="GO" id="GO:0005737">
    <property type="term" value="C:cytoplasm"/>
    <property type="evidence" value="ECO:0007669"/>
    <property type="project" value="TreeGrafter"/>
</dbReference>
<dbReference type="AlphaFoldDB" id="A0A3N4IAS4"/>
<feature type="region of interest" description="Disordered" evidence="3">
    <location>
        <begin position="408"/>
        <end position="473"/>
    </location>
</feature>